<feature type="compositionally biased region" description="Basic and acidic residues" evidence="1">
    <location>
        <begin position="114"/>
        <end position="126"/>
    </location>
</feature>
<evidence type="ECO:0000259" key="2">
    <source>
        <dbReference type="PROSITE" id="PS50030"/>
    </source>
</evidence>
<name>S9UWC8_9TRYP</name>
<dbReference type="PROSITE" id="PS50030">
    <property type="entry name" value="UBA"/>
    <property type="match status" value="1"/>
</dbReference>
<evidence type="ECO:0000313" key="4">
    <source>
        <dbReference type="Proteomes" id="UP000015354"/>
    </source>
</evidence>
<dbReference type="PANTHER" id="PTHR10677">
    <property type="entry name" value="UBIQUILIN"/>
    <property type="match status" value="1"/>
</dbReference>
<proteinExistence type="predicted"/>
<dbReference type="Gene3D" id="1.10.8.10">
    <property type="entry name" value="DNA helicase RuvA subunit, C-terminal domain"/>
    <property type="match status" value="1"/>
</dbReference>
<dbReference type="AlphaFoldDB" id="S9UWC8"/>
<dbReference type="Pfam" id="PF00627">
    <property type="entry name" value="UBA"/>
    <property type="match status" value="1"/>
</dbReference>
<evidence type="ECO:0000313" key="3">
    <source>
        <dbReference type="EMBL" id="EPY18846.1"/>
    </source>
</evidence>
<dbReference type="Proteomes" id="UP000015354">
    <property type="component" value="Unassembled WGS sequence"/>
</dbReference>
<dbReference type="Pfam" id="PF23195">
    <property type="entry name" value="UBQLN1"/>
    <property type="match status" value="1"/>
</dbReference>
<dbReference type="InterPro" id="IPR009060">
    <property type="entry name" value="UBA-like_sf"/>
</dbReference>
<gene>
    <name evidence="3" type="ORF">STCU_09746</name>
</gene>
<dbReference type="GO" id="GO:0005829">
    <property type="term" value="C:cytosol"/>
    <property type="evidence" value="ECO:0007669"/>
    <property type="project" value="TreeGrafter"/>
</dbReference>
<accession>S9UWC8</accession>
<dbReference type="SMART" id="SM00165">
    <property type="entry name" value="UBA"/>
    <property type="match status" value="1"/>
</dbReference>
<dbReference type="InterPro" id="IPR015940">
    <property type="entry name" value="UBA"/>
</dbReference>
<reference evidence="3 4" key="1">
    <citation type="journal article" date="2013" name="PLoS ONE">
        <title>Predicting the Proteins of Angomonas deanei, Strigomonas culicis and Their Respective Endosymbionts Reveals New Aspects of the Trypanosomatidae Family.</title>
        <authorList>
            <person name="Motta M.C."/>
            <person name="Martins A.C."/>
            <person name="de Souza S.S."/>
            <person name="Catta-Preta C.M."/>
            <person name="Silva R."/>
            <person name="Klein C.C."/>
            <person name="de Almeida L.G."/>
            <person name="de Lima Cunha O."/>
            <person name="Ciapina L.P."/>
            <person name="Brocchi M."/>
            <person name="Colabardini A.C."/>
            <person name="de Araujo Lima B."/>
            <person name="Machado C.R."/>
            <person name="de Almeida Soares C.M."/>
            <person name="Probst C.M."/>
            <person name="de Menezes C.B."/>
            <person name="Thompson C.E."/>
            <person name="Bartholomeu D.C."/>
            <person name="Gradia D.F."/>
            <person name="Pavoni D.P."/>
            <person name="Grisard E.C."/>
            <person name="Fantinatti-Garboggini F."/>
            <person name="Marchini F.K."/>
            <person name="Rodrigues-Luiz G.F."/>
            <person name="Wagner G."/>
            <person name="Goldman G.H."/>
            <person name="Fietto J.L."/>
            <person name="Elias M.C."/>
            <person name="Goldman M.H."/>
            <person name="Sagot M.F."/>
            <person name="Pereira M."/>
            <person name="Stoco P.H."/>
            <person name="de Mendonca-Neto R.P."/>
            <person name="Teixeira S.M."/>
            <person name="Maciel T.E."/>
            <person name="de Oliveira Mendes T.A."/>
            <person name="Urmenyi T.P."/>
            <person name="de Souza W."/>
            <person name="Schenkman S."/>
            <person name="de Vasconcelos A.T."/>
        </authorList>
    </citation>
    <scope>NUCLEOTIDE SEQUENCE [LARGE SCALE GENOMIC DNA]</scope>
</reference>
<dbReference type="EMBL" id="ATMH01009746">
    <property type="protein sequence ID" value="EPY18846.1"/>
    <property type="molecule type" value="Genomic_DNA"/>
</dbReference>
<protein>
    <recommendedName>
        <fullName evidence="2">UBA domain-containing protein</fullName>
    </recommendedName>
</protein>
<dbReference type="GO" id="GO:0006511">
    <property type="term" value="P:ubiquitin-dependent protein catabolic process"/>
    <property type="evidence" value="ECO:0007669"/>
    <property type="project" value="TreeGrafter"/>
</dbReference>
<dbReference type="PANTHER" id="PTHR10677:SF3">
    <property type="entry name" value="FI07626P-RELATED"/>
    <property type="match status" value="1"/>
</dbReference>
<dbReference type="InterPro" id="IPR015496">
    <property type="entry name" value="Ubiquilin"/>
</dbReference>
<feature type="domain" description="UBA" evidence="2">
    <location>
        <begin position="220"/>
        <end position="260"/>
    </location>
</feature>
<comment type="caution">
    <text evidence="3">The sequence shown here is derived from an EMBL/GenBank/DDBJ whole genome shotgun (WGS) entry which is preliminary data.</text>
</comment>
<evidence type="ECO:0000256" key="1">
    <source>
        <dbReference type="SAM" id="MobiDB-lite"/>
    </source>
</evidence>
<keyword evidence="4" id="KW-1185">Reference proteome</keyword>
<organism evidence="3 4">
    <name type="scientific">Strigomonas culicis</name>
    <dbReference type="NCBI Taxonomy" id="28005"/>
    <lineage>
        <taxon>Eukaryota</taxon>
        <taxon>Discoba</taxon>
        <taxon>Euglenozoa</taxon>
        <taxon>Kinetoplastea</taxon>
        <taxon>Metakinetoplastina</taxon>
        <taxon>Trypanosomatida</taxon>
        <taxon>Trypanosomatidae</taxon>
        <taxon>Strigomonadinae</taxon>
        <taxon>Strigomonas</taxon>
    </lineage>
</organism>
<dbReference type="OrthoDB" id="267397at2759"/>
<dbReference type="GO" id="GO:0031593">
    <property type="term" value="F:polyubiquitin modification-dependent protein binding"/>
    <property type="evidence" value="ECO:0007669"/>
    <property type="project" value="TreeGrafter"/>
</dbReference>
<sequence>MMEPLVEAMAKNNQLTDMLMTVQPGMKKVLEKNPEVSKTLKDPETMKEMLMSQLNPDKRREMSRTLNLQMAQISAIPGGEQMLENQMYRVNRQLDSAVTRTECDLHTTSAEAVQPREDRTANKDAIPDPWSTPAAEANANGWNPMPFGPPPVPGQGGQTNTFNPFLNFGANGAPPWNWGMPADGWQAQGPATGVPPPSAAVVSSTQKVLSEAVRQELLHTYDKELSTLAEMGFEDRNQCLEALYASNGDVEAAVEYIADRQNE</sequence>
<feature type="region of interest" description="Disordered" evidence="1">
    <location>
        <begin position="107"/>
        <end position="130"/>
    </location>
</feature>
<dbReference type="SUPFAM" id="SSF46934">
    <property type="entry name" value="UBA-like"/>
    <property type="match status" value="1"/>
</dbReference>